<dbReference type="Gene3D" id="3.90.180.10">
    <property type="entry name" value="Medium-chain alcohol dehydrogenases, catalytic domain"/>
    <property type="match status" value="1"/>
</dbReference>
<dbReference type="CDD" id="cd05280">
    <property type="entry name" value="MDR_yhdh_yhfp"/>
    <property type="match status" value="1"/>
</dbReference>
<dbReference type="AlphaFoldDB" id="A0A2W5EFZ3"/>
<dbReference type="Pfam" id="PF08240">
    <property type="entry name" value="ADH_N"/>
    <property type="match status" value="1"/>
</dbReference>
<dbReference type="PANTHER" id="PTHR43677">
    <property type="entry name" value="SHORT-CHAIN DEHYDROGENASE/REDUCTASE"/>
    <property type="match status" value="1"/>
</dbReference>
<dbReference type="NCBIfam" id="TIGR02823">
    <property type="entry name" value="oxido_YhdH"/>
    <property type="match status" value="1"/>
</dbReference>
<dbReference type="SUPFAM" id="SSF51735">
    <property type="entry name" value="NAD(P)-binding Rossmann-fold domains"/>
    <property type="match status" value="1"/>
</dbReference>
<evidence type="ECO:0000259" key="1">
    <source>
        <dbReference type="SMART" id="SM00829"/>
    </source>
</evidence>
<sequence>MNTTYKCLLTEKAEDGTVSNTIVTRNTSELKASEVLVEIHYSSLNFKDALSAMGNPGVTTQFPHTPGIDAAGVVISSENSNWKAGDKVIITGFDFGMNTDGGFSELASVPADWLIKLPEDLTLKESMMYGTAGLAAGQSVAALIHNDVKPEDGVIAVSGASGGVGSLAVGILHKLGYKVAAVSGKASANEFLKSIGASEIIDRNELSEKSPKAILKTKFAGAIDTVGGEILANLIKMTNYGGTVTNCGMVAGGEIPITVFPFILRGINLMGIDTVNYPVKKREPIWKHFASDWRPDNLESTVTEISLDELPESIETISKGQLTGRYIVKIK</sequence>
<dbReference type="GO" id="GO:0043957">
    <property type="term" value="F:acryloyl-CoA reductase (NADPH) activity"/>
    <property type="evidence" value="ECO:0007669"/>
    <property type="project" value="TreeGrafter"/>
</dbReference>
<feature type="domain" description="Enoyl reductase (ER)" evidence="1">
    <location>
        <begin position="16"/>
        <end position="328"/>
    </location>
</feature>
<dbReference type="SMART" id="SM00829">
    <property type="entry name" value="PKS_ER"/>
    <property type="match status" value="1"/>
</dbReference>
<dbReference type="InterPro" id="IPR014188">
    <property type="entry name" value="Acrylyl-CoA_reductase_AcuI"/>
</dbReference>
<protein>
    <submittedName>
        <fullName evidence="2">Oxidoreductase</fullName>
    </submittedName>
</protein>
<dbReference type="PANTHER" id="PTHR43677:SF1">
    <property type="entry name" value="ACRYLYL-COA REDUCTASE ACUI-RELATED"/>
    <property type="match status" value="1"/>
</dbReference>
<evidence type="ECO:0000313" key="2">
    <source>
        <dbReference type="EMBL" id="PZP41998.1"/>
    </source>
</evidence>
<dbReference type="InterPro" id="IPR013154">
    <property type="entry name" value="ADH-like_N"/>
</dbReference>
<dbReference type="Proteomes" id="UP000249645">
    <property type="component" value="Unassembled WGS sequence"/>
</dbReference>
<accession>A0A2W5EFZ3</accession>
<dbReference type="Gene3D" id="3.40.50.720">
    <property type="entry name" value="NAD(P)-binding Rossmann-like Domain"/>
    <property type="match status" value="1"/>
</dbReference>
<dbReference type="InterPro" id="IPR020843">
    <property type="entry name" value="ER"/>
</dbReference>
<dbReference type="InterPro" id="IPR011032">
    <property type="entry name" value="GroES-like_sf"/>
</dbReference>
<proteinExistence type="predicted"/>
<gene>
    <name evidence="2" type="ORF">DI598_17470</name>
</gene>
<evidence type="ECO:0000313" key="3">
    <source>
        <dbReference type="Proteomes" id="UP000249645"/>
    </source>
</evidence>
<dbReference type="Pfam" id="PF00107">
    <property type="entry name" value="ADH_zinc_N"/>
    <property type="match status" value="1"/>
</dbReference>
<dbReference type="InterPro" id="IPR013149">
    <property type="entry name" value="ADH-like_C"/>
</dbReference>
<dbReference type="InterPro" id="IPR036291">
    <property type="entry name" value="NAD(P)-bd_dom_sf"/>
</dbReference>
<comment type="caution">
    <text evidence="2">The sequence shown here is derived from an EMBL/GenBank/DDBJ whole genome shotgun (WGS) entry which is preliminary data.</text>
</comment>
<dbReference type="SUPFAM" id="SSF50129">
    <property type="entry name" value="GroES-like"/>
    <property type="match status" value="1"/>
</dbReference>
<organism evidence="2 3">
    <name type="scientific">Pseudopedobacter saltans</name>
    <dbReference type="NCBI Taxonomy" id="151895"/>
    <lineage>
        <taxon>Bacteria</taxon>
        <taxon>Pseudomonadati</taxon>
        <taxon>Bacteroidota</taxon>
        <taxon>Sphingobacteriia</taxon>
        <taxon>Sphingobacteriales</taxon>
        <taxon>Sphingobacteriaceae</taxon>
        <taxon>Pseudopedobacter</taxon>
    </lineage>
</organism>
<name>A0A2W5EFZ3_9SPHI</name>
<reference evidence="2 3" key="1">
    <citation type="submission" date="2017-11" db="EMBL/GenBank/DDBJ databases">
        <title>Infants hospitalized years apart are colonized by the same room-sourced microbial strains.</title>
        <authorList>
            <person name="Brooks B."/>
            <person name="Olm M.R."/>
            <person name="Firek B.A."/>
            <person name="Baker R."/>
            <person name="Thomas B.C."/>
            <person name="Morowitz M.J."/>
            <person name="Banfield J.F."/>
        </authorList>
    </citation>
    <scope>NUCLEOTIDE SEQUENCE [LARGE SCALE GENOMIC DNA]</scope>
    <source>
        <strain evidence="2">S2_009_000_R2_76</strain>
    </source>
</reference>
<dbReference type="InterPro" id="IPR051397">
    <property type="entry name" value="Zn-ADH-like_protein"/>
</dbReference>
<dbReference type="EMBL" id="QFOI01000463">
    <property type="protein sequence ID" value="PZP41998.1"/>
    <property type="molecule type" value="Genomic_DNA"/>
</dbReference>